<reference evidence="1 2" key="1">
    <citation type="journal article" date="1992" name="Lakartidningen">
        <title>[Penicillin V and not amoxicillin is the first choice preparation in acute otitis].</title>
        <authorList>
            <person name="Kamme C."/>
            <person name="Lundgren K."/>
            <person name="Prellner K."/>
        </authorList>
    </citation>
    <scope>NUCLEOTIDE SEQUENCE [LARGE SCALE GENOMIC DNA]</scope>
    <source>
        <strain evidence="1 2">W1</strain>
    </source>
</reference>
<evidence type="ECO:0000313" key="1">
    <source>
        <dbReference type="EMBL" id="TXJ13178.1"/>
    </source>
</evidence>
<organism evidence="1 2">
    <name type="scientific">Brachyspira aalborgi</name>
    <dbReference type="NCBI Taxonomy" id="29522"/>
    <lineage>
        <taxon>Bacteria</taxon>
        <taxon>Pseudomonadati</taxon>
        <taxon>Spirochaetota</taxon>
        <taxon>Spirochaetia</taxon>
        <taxon>Brachyspirales</taxon>
        <taxon>Brachyspiraceae</taxon>
        <taxon>Brachyspira</taxon>
    </lineage>
</organism>
<name>A0A5C8CJV0_9SPIR</name>
<dbReference type="RefSeq" id="WP_147757402.1">
    <property type="nucleotide sequence ID" value="NZ_SAXT01000001.1"/>
</dbReference>
<accession>A0A5C8CJV0</accession>
<evidence type="ECO:0000313" key="2">
    <source>
        <dbReference type="Proteomes" id="UP000325116"/>
    </source>
</evidence>
<proteinExistence type="predicted"/>
<protein>
    <submittedName>
        <fullName evidence="1">Uncharacterized protein</fullName>
    </submittedName>
</protein>
<comment type="caution">
    <text evidence="1">The sequence shown here is derived from an EMBL/GenBank/DDBJ whole genome shotgun (WGS) entry which is preliminary data.</text>
</comment>
<sequence>MMHKNLNLYCSDIITDNIIKHYDSINKINNLSYIEIEKGIVHHFKLNDSNAQFFGGWYGDISDKEFNIIDEGCLYWQQNTLACVKYIENKLTNISIKK</sequence>
<dbReference type="EMBL" id="SAXT01000001">
    <property type="protein sequence ID" value="TXJ13178.1"/>
    <property type="molecule type" value="Genomic_DNA"/>
</dbReference>
<dbReference type="AlphaFoldDB" id="A0A5C8CJV0"/>
<gene>
    <name evidence="1" type="ORF">EPJ80_00050</name>
</gene>
<dbReference type="Proteomes" id="UP000325116">
    <property type="component" value="Unassembled WGS sequence"/>
</dbReference>